<dbReference type="EMBL" id="AVOT02010708">
    <property type="protein sequence ID" value="MBW0490668.1"/>
    <property type="molecule type" value="Genomic_DNA"/>
</dbReference>
<proteinExistence type="predicted"/>
<accession>A0A9Q3CVF7</accession>
<dbReference type="Proteomes" id="UP000765509">
    <property type="component" value="Unassembled WGS sequence"/>
</dbReference>
<gene>
    <name evidence="1" type="ORF">O181_030383</name>
</gene>
<reference evidence="1" key="1">
    <citation type="submission" date="2021-03" db="EMBL/GenBank/DDBJ databases">
        <title>Draft genome sequence of rust myrtle Austropuccinia psidii MF-1, a brazilian biotype.</title>
        <authorList>
            <person name="Quecine M.C."/>
            <person name="Pachon D.M.R."/>
            <person name="Bonatelli M.L."/>
            <person name="Correr F.H."/>
            <person name="Franceschini L.M."/>
            <person name="Leite T.F."/>
            <person name="Margarido G.R.A."/>
            <person name="Almeida C.A."/>
            <person name="Ferrarezi J.A."/>
            <person name="Labate C.A."/>
        </authorList>
    </citation>
    <scope>NUCLEOTIDE SEQUENCE</scope>
    <source>
        <strain evidence="1">MF-1</strain>
    </source>
</reference>
<dbReference type="OrthoDB" id="2518241at2759"/>
<evidence type="ECO:0000313" key="2">
    <source>
        <dbReference type="Proteomes" id="UP000765509"/>
    </source>
</evidence>
<dbReference type="AlphaFoldDB" id="A0A9Q3CVF7"/>
<keyword evidence="2" id="KW-1185">Reference proteome</keyword>
<name>A0A9Q3CVF7_9BASI</name>
<sequence length="173" mass="19378">MSRKAEWWLRPLPHPSKTHSSKGKELQVYSVEADAMDNGFLADSAADIHVSGDNPDFVIYHKLTHHILLHLASSGRTSHLTEIGSLRIPTPSGMLVVENVYYCRDICSTILSLGRVIEEGFDPLLTGTCLWLLSKNNVLFNTSYIGHCWYLIRTPHAVNEISKSPLHSAQAWN</sequence>
<evidence type="ECO:0000313" key="1">
    <source>
        <dbReference type="EMBL" id="MBW0490668.1"/>
    </source>
</evidence>
<comment type="caution">
    <text evidence="1">The sequence shown here is derived from an EMBL/GenBank/DDBJ whole genome shotgun (WGS) entry which is preliminary data.</text>
</comment>
<organism evidence="1 2">
    <name type="scientific">Austropuccinia psidii MF-1</name>
    <dbReference type="NCBI Taxonomy" id="1389203"/>
    <lineage>
        <taxon>Eukaryota</taxon>
        <taxon>Fungi</taxon>
        <taxon>Dikarya</taxon>
        <taxon>Basidiomycota</taxon>
        <taxon>Pucciniomycotina</taxon>
        <taxon>Pucciniomycetes</taxon>
        <taxon>Pucciniales</taxon>
        <taxon>Sphaerophragmiaceae</taxon>
        <taxon>Austropuccinia</taxon>
    </lineage>
</organism>
<protein>
    <submittedName>
        <fullName evidence="1">Uncharacterized protein</fullName>
    </submittedName>
</protein>